<feature type="domain" description="Proteinase inhibitor I42 chagasin" evidence="4">
    <location>
        <begin position="41"/>
        <end position="128"/>
    </location>
</feature>
<keyword evidence="1" id="KW-0646">Protease inhibitor</keyword>
<sequence>MIKKTLLIMGSVALLTACATNSSKEQTISLDTVENVKTIKLNEGDQVKLEVTANPSTGFDWFTAEPEGCNVKIVNKVNVKKQQEGMVGVPSKNVYTVKAGSKGECTIQFDYKRGWEEVAPSNTKQITFVVK</sequence>
<evidence type="ECO:0000256" key="3">
    <source>
        <dbReference type="SAM" id="SignalP"/>
    </source>
</evidence>
<keyword evidence="6" id="KW-1185">Reference proteome</keyword>
<dbReference type="InterPro" id="IPR018990">
    <property type="entry name" value="Prot_inh_I42_chagasin"/>
</dbReference>
<protein>
    <recommendedName>
        <fullName evidence="4">Proteinase inhibitor I42 chagasin domain-containing protein</fullName>
    </recommendedName>
</protein>
<dbReference type="Gene3D" id="2.60.40.2020">
    <property type="match status" value="1"/>
</dbReference>
<dbReference type="EMBL" id="SRPE01000001">
    <property type="protein sequence ID" value="TGN30135.1"/>
    <property type="molecule type" value="Genomic_DNA"/>
</dbReference>
<organism evidence="5 6">
    <name type="scientific">Empedobacter tilapiae</name>
    <dbReference type="NCBI Taxonomy" id="2491114"/>
    <lineage>
        <taxon>Bacteria</taxon>
        <taxon>Pseudomonadati</taxon>
        <taxon>Bacteroidota</taxon>
        <taxon>Flavobacteriia</taxon>
        <taxon>Flavobacteriales</taxon>
        <taxon>Weeksellaceae</taxon>
        <taxon>Empedobacter</taxon>
    </lineage>
</organism>
<accession>A0A4Z1C2V6</accession>
<comment type="caution">
    <text evidence="5">The sequence shown here is derived from an EMBL/GenBank/DDBJ whole genome shotgun (WGS) entry which is preliminary data.</text>
</comment>
<feature type="chain" id="PRO_5021390608" description="Proteinase inhibitor I42 chagasin domain-containing protein" evidence="3">
    <location>
        <begin position="20"/>
        <end position="131"/>
    </location>
</feature>
<proteinExistence type="predicted"/>
<dbReference type="AlphaFoldDB" id="A0A4Z1C2V6"/>
<reference evidence="5 6" key="1">
    <citation type="submission" date="2019-03" db="EMBL/GenBank/DDBJ databases">
        <title>Empedobacter tilapiae sp. nov., isolated from an intestine of Nile tilapia Oreochromis niloticus.</title>
        <authorList>
            <person name="Kim Y.-O."/>
            <person name="Yoon J.-H."/>
        </authorList>
    </citation>
    <scope>NUCLEOTIDE SEQUENCE [LARGE SCALE GENOMIC DNA]</scope>
    <source>
        <strain evidence="5 6">MRS2</strain>
    </source>
</reference>
<dbReference type="RefSeq" id="WP_135833999.1">
    <property type="nucleotide sequence ID" value="NZ_CAUQWU010000002.1"/>
</dbReference>
<keyword evidence="2" id="KW-0789">Thiol protease inhibitor</keyword>
<evidence type="ECO:0000313" key="6">
    <source>
        <dbReference type="Proteomes" id="UP000297998"/>
    </source>
</evidence>
<dbReference type="Pfam" id="PF09394">
    <property type="entry name" value="Inhibitor_I42"/>
    <property type="match status" value="1"/>
</dbReference>
<evidence type="ECO:0000313" key="5">
    <source>
        <dbReference type="EMBL" id="TGN30135.1"/>
    </source>
</evidence>
<dbReference type="SUPFAM" id="SSF141066">
    <property type="entry name" value="ICP-like"/>
    <property type="match status" value="1"/>
</dbReference>
<feature type="signal peptide" evidence="3">
    <location>
        <begin position="1"/>
        <end position="19"/>
    </location>
</feature>
<gene>
    <name evidence="5" type="ORF">E4J94_00760</name>
</gene>
<evidence type="ECO:0000256" key="1">
    <source>
        <dbReference type="ARBA" id="ARBA00022690"/>
    </source>
</evidence>
<evidence type="ECO:0000259" key="4">
    <source>
        <dbReference type="Pfam" id="PF09394"/>
    </source>
</evidence>
<dbReference type="InterPro" id="IPR052781">
    <property type="entry name" value="Cys_protease_inhibitor_I42"/>
</dbReference>
<name>A0A4Z1C2V6_9FLAO</name>
<dbReference type="PROSITE" id="PS51257">
    <property type="entry name" value="PROKAR_LIPOPROTEIN"/>
    <property type="match status" value="1"/>
</dbReference>
<dbReference type="PANTHER" id="PTHR36530:SF1">
    <property type="entry name" value="AMOEBIASIN-1"/>
    <property type="match status" value="1"/>
</dbReference>
<dbReference type="GO" id="GO:0004869">
    <property type="term" value="F:cysteine-type endopeptidase inhibitor activity"/>
    <property type="evidence" value="ECO:0007669"/>
    <property type="project" value="UniProtKB-KW"/>
</dbReference>
<dbReference type="InterPro" id="IPR036331">
    <property type="entry name" value="Chagasin-like_sf"/>
</dbReference>
<dbReference type="PANTHER" id="PTHR36530">
    <property type="entry name" value="INHIBITOR OF CYSTEINE PEPTIDASE"/>
    <property type="match status" value="1"/>
</dbReference>
<evidence type="ECO:0000256" key="2">
    <source>
        <dbReference type="ARBA" id="ARBA00022704"/>
    </source>
</evidence>
<dbReference type="OrthoDB" id="48736at2"/>
<dbReference type="Proteomes" id="UP000297998">
    <property type="component" value="Unassembled WGS sequence"/>
</dbReference>
<keyword evidence="3" id="KW-0732">Signal</keyword>